<evidence type="ECO:0000256" key="2">
    <source>
        <dbReference type="SAM" id="Coils"/>
    </source>
</evidence>
<dbReference type="PANTHER" id="PTHR21683:SF2">
    <property type="entry name" value="COILED-COIL DOMAIN-CONTAINING PROTEIN 42 LIKE-2-LIKE"/>
    <property type="match status" value="1"/>
</dbReference>
<reference evidence="4 5" key="1">
    <citation type="submission" date="2017-03" db="EMBL/GenBank/DDBJ databases">
        <title>Genome of the blue death feigning beetle - Asbolus verrucosus.</title>
        <authorList>
            <person name="Rider S.D."/>
        </authorList>
    </citation>
    <scope>NUCLEOTIDE SEQUENCE [LARGE SCALE GENOMIC DNA]</scope>
    <source>
        <strain evidence="4">Butters</strain>
        <tissue evidence="4">Head and leg muscle</tissue>
    </source>
</reference>
<evidence type="ECO:0000313" key="4">
    <source>
        <dbReference type="EMBL" id="RZC41094.1"/>
    </source>
</evidence>
<keyword evidence="1 2" id="KW-0175">Coiled coil</keyword>
<dbReference type="Proteomes" id="UP000292052">
    <property type="component" value="Unassembled WGS sequence"/>
</dbReference>
<dbReference type="AlphaFoldDB" id="A0A482W7L8"/>
<sequence>MEKKEIAKSSFKLSFPRIPAYKSTAEYFKSQVVFRDVQLYAMIKVILRRGYEWDMPRCDPQLYLTSSRRIHDKTEEALAARREFYKGERIKLDQQWKELKEKEEELKQSFIKLNSFIETNEEKRERAKERRCENVKLRTDRAKEIEKLRESIAFMEEAKEELDKEIAEHKFYEAKLSDENGLRILGLNNVVGNLNARYRTASSNAMHWESTVWAIKKKAFQKYQEMNEVRRACWNVYMLMCKRKGEPLKIPESDFEKQLNYIKKTLQELQTVKGEATVVLKKTFSSMKGQTSKVS</sequence>
<protein>
    <submittedName>
        <fullName evidence="4">DUF4200 domain containing protein</fullName>
    </submittedName>
</protein>
<dbReference type="Pfam" id="PF13863">
    <property type="entry name" value="DUF4200"/>
    <property type="match status" value="1"/>
</dbReference>
<accession>A0A482W7L8</accession>
<dbReference type="OrthoDB" id="10264298at2759"/>
<comment type="caution">
    <text evidence="4">The sequence shown here is derived from an EMBL/GenBank/DDBJ whole genome shotgun (WGS) entry which is preliminary data.</text>
</comment>
<dbReference type="InterPro" id="IPR051147">
    <property type="entry name" value="CFAP_domain-containing"/>
</dbReference>
<name>A0A482W7L8_ASBVE</name>
<dbReference type="InterPro" id="IPR025252">
    <property type="entry name" value="DUF4200"/>
</dbReference>
<evidence type="ECO:0000259" key="3">
    <source>
        <dbReference type="Pfam" id="PF13863"/>
    </source>
</evidence>
<dbReference type="GO" id="GO:0005856">
    <property type="term" value="C:cytoskeleton"/>
    <property type="evidence" value="ECO:0007669"/>
    <property type="project" value="UniProtKB-ARBA"/>
</dbReference>
<feature type="coiled-coil region" evidence="2">
    <location>
        <begin position="145"/>
        <end position="175"/>
    </location>
</feature>
<keyword evidence="5" id="KW-1185">Reference proteome</keyword>
<evidence type="ECO:0000313" key="5">
    <source>
        <dbReference type="Proteomes" id="UP000292052"/>
    </source>
</evidence>
<dbReference type="PANTHER" id="PTHR21683">
    <property type="entry name" value="COILED-COIL DOMAIN-CONTAINING PROTEIN 42 LIKE-2-LIKE-RELATED"/>
    <property type="match status" value="1"/>
</dbReference>
<evidence type="ECO:0000256" key="1">
    <source>
        <dbReference type="ARBA" id="ARBA00023054"/>
    </source>
</evidence>
<dbReference type="EMBL" id="QDEB01020311">
    <property type="protein sequence ID" value="RZC41094.1"/>
    <property type="molecule type" value="Genomic_DNA"/>
</dbReference>
<feature type="domain" description="DUF4200" evidence="3">
    <location>
        <begin position="66"/>
        <end position="174"/>
    </location>
</feature>
<organism evidence="4 5">
    <name type="scientific">Asbolus verrucosus</name>
    <name type="common">Desert ironclad beetle</name>
    <dbReference type="NCBI Taxonomy" id="1661398"/>
    <lineage>
        <taxon>Eukaryota</taxon>
        <taxon>Metazoa</taxon>
        <taxon>Ecdysozoa</taxon>
        <taxon>Arthropoda</taxon>
        <taxon>Hexapoda</taxon>
        <taxon>Insecta</taxon>
        <taxon>Pterygota</taxon>
        <taxon>Neoptera</taxon>
        <taxon>Endopterygota</taxon>
        <taxon>Coleoptera</taxon>
        <taxon>Polyphaga</taxon>
        <taxon>Cucujiformia</taxon>
        <taxon>Tenebrionidae</taxon>
        <taxon>Pimeliinae</taxon>
        <taxon>Asbolus</taxon>
    </lineage>
</organism>
<gene>
    <name evidence="4" type="ORF">BDFB_002582</name>
</gene>
<proteinExistence type="predicted"/>